<keyword evidence="6 7" id="KW-0315">Glutamine amidotransferase</keyword>
<dbReference type="PROSITE" id="PS51278">
    <property type="entry name" value="GATASE_TYPE_2"/>
    <property type="match status" value="1"/>
</dbReference>
<dbReference type="CDD" id="cd06223">
    <property type="entry name" value="PRTases_typeI"/>
    <property type="match status" value="1"/>
</dbReference>
<comment type="catalytic activity">
    <reaction evidence="7 8">
        <text>5-phospho-beta-D-ribosylamine + L-glutamate + diphosphate = 5-phospho-alpha-D-ribose 1-diphosphate + L-glutamine + H2O</text>
        <dbReference type="Rhea" id="RHEA:14905"/>
        <dbReference type="ChEBI" id="CHEBI:15377"/>
        <dbReference type="ChEBI" id="CHEBI:29985"/>
        <dbReference type="ChEBI" id="CHEBI:33019"/>
        <dbReference type="ChEBI" id="CHEBI:58017"/>
        <dbReference type="ChEBI" id="CHEBI:58359"/>
        <dbReference type="ChEBI" id="CHEBI:58681"/>
        <dbReference type="EC" id="2.4.2.14"/>
    </reaction>
</comment>
<feature type="binding site" evidence="7 10">
    <location>
        <position position="239"/>
    </location>
    <ligand>
        <name>[4Fe-4S] cluster</name>
        <dbReference type="ChEBI" id="CHEBI:49883"/>
    </ligand>
</feature>
<comment type="caution">
    <text evidence="12">The sequence shown here is derived from an EMBL/GenBank/DDBJ whole genome shotgun (WGS) entry which is preliminary data.</text>
</comment>
<dbReference type="InterPro" id="IPR017932">
    <property type="entry name" value="GATase_2_dom"/>
</dbReference>
<evidence type="ECO:0000259" key="11">
    <source>
        <dbReference type="PROSITE" id="PS51278"/>
    </source>
</evidence>
<dbReference type="InterPro" id="IPR029057">
    <property type="entry name" value="PRTase-like"/>
</dbReference>
<evidence type="ECO:0000256" key="2">
    <source>
        <dbReference type="ARBA" id="ARBA00010138"/>
    </source>
</evidence>
<dbReference type="EMBL" id="DTFV01000085">
    <property type="protein sequence ID" value="HGI30828.1"/>
    <property type="molecule type" value="Genomic_DNA"/>
</dbReference>
<dbReference type="InterPro" id="IPR029055">
    <property type="entry name" value="Ntn_hydrolases_N"/>
</dbReference>
<dbReference type="NCBIfam" id="TIGR01134">
    <property type="entry name" value="purF"/>
    <property type="match status" value="1"/>
</dbReference>
<dbReference type="Pfam" id="PF13522">
    <property type="entry name" value="GATase_6"/>
    <property type="match status" value="1"/>
</dbReference>
<organism evidence="12">
    <name type="scientific">Candidatus Caldatribacterium californiense</name>
    <dbReference type="NCBI Taxonomy" id="1454726"/>
    <lineage>
        <taxon>Bacteria</taxon>
        <taxon>Pseudomonadati</taxon>
        <taxon>Atribacterota</taxon>
        <taxon>Atribacteria</taxon>
        <taxon>Atribacterales</taxon>
        <taxon>Candidatus Caldatribacteriaceae</taxon>
        <taxon>Candidatus Caldatribacterium</taxon>
    </lineage>
</organism>
<evidence type="ECO:0000256" key="1">
    <source>
        <dbReference type="ARBA" id="ARBA00005209"/>
    </source>
</evidence>
<dbReference type="SUPFAM" id="SSF56235">
    <property type="entry name" value="N-terminal nucleophile aminohydrolases (Ntn hydrolases)"/>
    <property type="match status" value="1"/>
</dbReference>
<dbReference type="GO" id="GO:0009113">
    <property type="term" value="P:purine nucleobase biosynthetic process"/>
    <property type="evidence" value="ECO:0007669"/>
    <property type="project" value="UniProtKB-UniRule"/>
</dbReference>
<dbReference type="HAMAP" id="MF_01931">
    <property type="entry name" value="PurF"/>
    <property type="match status" value="1"/>
</dbReference>
<comment type="caution">
    <text evidence="7">Lacks conserved residue(s) required for the propagation of feature annotation.</text>
</comment>
<evidence type="ECO:0000256" key="3">
    <source>
        <dbReference type="ARBA" id="ARBA00022676"/>
    </source>
</evidence>
<feature type="binding site" evidence="7 10">
    <location>
        <position position="436"/>
    </location>
    <ligand>
        <name>[4Fe-4S] cluster</name>
        <dbReference type="ChEBI" id="CHEBI:49883"/>
    </ligand>
</feature>
<gene>
    <name evidence="7" type="primary">purF</name>
    <name evidence="12" type="ORF">ENV30_05915</name>
</gene>
<dbReference type="GO" id="GO:0051539">
    <property type="term" value="F:4 iron, 4 sulfur cluster binding"/>
    <property type="evidence" value="ECO:0007669"/>
    <property type="project" value="UniProtKB-KW"/>
</dbReference>
<sequence length="466" mass="51470">MHEKCGVFGVYGLENAAEVTYLGLFSLQHRGQESAGIVVSDGRSFREHKGMGLVSEVFDTEVLRKLTGHIALGHVRYSTTGSSSLRNVQPFVGECRFGTLAIAHNGNLANTLTLWKKLSKRGAVFQSTMDTELILHLVAQSSFEGFEDALKEALWQVRGAFSLGILSANALVAVRDPWGFRPLALGRLDEGYLVSSESCAFDVLGAEFLREIEPGEMLVIDENGPRSFFYAYSSRKAFCVFELIYFARPDSTVFGNHVHEARKRMGMALAEGEFCEADMVVPVPDSGLFAALGFSEASGIPLGFALVRNPYVGRTFIQPTQNLRDLGVRLKLNPLRNLIRGKRVIVIEDSIVRGSTSSQRIATFKEAGAKEVHLRVSSPPHRFPCFYGIDFPTKDELLAARMDLEAIRKFLGLDSLRYITLEGLQKSLMPPAEQYCFACFTGEYPVSPEKDIGKFVLEATRVVPGC</sequence>
<comment type="function">
    <text evidence="7">Catalyzes the formation of phosphoribosylamine from phosphoribosylpyrophosphate (PRPP) and glutamine.</text>
</comment>
<comment type="similarity">
    <text evidence="2 7 8">In the C-terminal section; belongs to the purine/pyrimidine phosphoribosyltransferase family.</text>
</comment>
<dbReference type="GO" id="GO:0006189">
    <property type="term" value="P:'de novo' IMP biosynthetic process"/>
    <property type="evidence" value="ECO:0007669"/>
    <property type="project" value="UniProtKB-UniRule"/>
</dbReference>
<dbReference type="InterPro" id="IPR005854">
    <property type="entry name" value="PurF"/>
</dbReference>
<keyword evidence="7" id="KW-0004">4Fe-4S</keyword>
<proteinExistence type="inferred from homology"/>
<feature type="binding site" evidence="7 10">
    <location>
        <position position="439"/>
    </location>
    <ligand>
        <name>[4Fe-4S] cluster</name>
        <dbReference type="ChEBI" id="CHEBI:49883"/>
    </ligand>
</feature>
<dbReference type="InterPro" id="IPR035584">
    <property type="entry name" value="PurF_N"/>
</dbReference>
<reference evidence="12" key="1">
    <citation type="journal article" date="2020" name="mSystems">
        <title>Genome- and Community-Level Interaction Insights into Carbon Utilization and Element Cycling Functions of Hydrothermarchaeota in Hydrothermal Sediment.</title>
        <authorList>
            <person name="Zhou Z."/>
            <person name="Liu Y."/>
            <person name="Xu W."/>
            <person name="Pan J."/>
            <person name="Luo Z.H."/>
            <person name="Li M."/>
        </authorList>
    </citation>
    <scope>NUCLEOTIDE SEQUENCE [LARGE SCALE GENOMIC DNA]</scope>
    <source>
        <strain evidence="12">SpSt-747</strain>
    </source>
</reference>
<keyword evidence="5 7" id="KW-0658">Purine biosynthesis</keyword>
<dbReference type="GO" id="GO:0004044">
    <property type="term" value="F:amidophosphoribosyltransferase activity"/>
    <property type="evidence" value="ECO:0007669"/>
    <property type="project" value="UniProtKB-UniRule"/>
</dbReference>
<dbReference type="Gene3D" id="3.40.50.2020">
    <property type="match status" value="1"/>
</dbReference>
<dbReference type="EC" id="2.4.2.14" evidence="7"/>
<keyword evidence="4 7" id="KW-0808">Transferase</keyword>
<feature type="binding site" evidence="7 10">
    <location>
        <position position="385"/>
    </location>
    <ligand>
        <name>[4Fe-4S] cluster</name>
        <dbReference type="ChEBI" id="CHEBI:49883"/>
    </ligand>
</feature>
<keyword evidence="7 10" id="KW-0479">Metal-binding</keyword>
<evidence type="ECO:0000256" key="8">
    <source>
        <dbReference type="PIRNR" id="PIRNR000485"/>
    </source>
</evidence>
<evidence type="ECO:0000256" key="10">
    <source>
        <dbReference type="PIRSR" id="PIRSR000485-3"/>
    </source>
</evidence>
<feature type="active site" description="Nucleophile" evidence="7 9">
    <location>
        <position position="5"/>
    </location>
</feature>
<keyword evidence="7 10" id="KW-0408">Iron</keyword>
<dbReference type="GO" id="GO:0046872">
    <property type="term" value="F:metal ion binding"/>
    <property type="evidence" value="ECO:0007669"/>
    <property type="project" value="UniProtKB-KW"/>
</dbReference>
<dbReference type="PIRSF" id="PIRSF000485">
    <property type="entry name" value="Amd_phspho_trans"/>
    <property type="match status" value="1"/>
</dbReference>
<evidence type="ECO:0000256" key="5">
    <source>
        <dbReference type="ARBA" id="ARBA00022755"/>
    </source>
</evidence>
<dbReference type="UniPathway" id="UPA00074">
    <property type="reaction ID" value="UER00124"/>
</dbReference>
<dbReference type="SUPFAM" id="SSF53271">
    <property type="entry name" value="PRTase-like"/>
    <property type="match status" value="1"/>
</dbReference>
<name>A0A7V3YGT5_9BACT</name>
<evidence type="ECO:0000313" key="12">
    <source>
        <dbReference type="EMBL" id="HGI30828.1"/>
    </source>
</evidence>
<evidence type="ECO:0000256" key="6">
    <source>
        <dbReference type="ARBA" id="ARBA00022962"/>
    </source>
</evidence>
<evidence type="ECO:0000256" key="9">
    <source>
        <dbReference type="PIRSR" id="PIRSR000485-1"/>
    </source>
</evidence>
<dbReference type="InterPro" id="IPR000836">
    <property type="entry name" value="PRTase_dom"/>
</dbReference>
<dbReference type="PANTHER" id="PTHR11907">
    <property type="entry name" value="AMIDOPHOSPHORIBOSYLTRANSFERASE"/>
    <property type="match status" value="1"/>
</dbReference>
<evidence type="ECO:0000256" key="4">
    <source>
        <dbReference type="ARBA" id="ARBA00022679"/>
    </source>
</evidence>
<comment type="cofactor">
    <cofactor evidence="7 10">
        <name>[4Fe-4S] cluster</name>
        <dbReference type="ChEBI" id="CHEBI:49883"/>
    </cofactor>
    <text evidence="7 10">Binds 1 [4Fe-4S] cluster per subunit.</text>
</comment>
<dbReference type="AlphaFoldDB" id="A0A7V3YGT5"/>
<keyword evidence="7 10" id="KW-0411">Iron-sulfur</keyword>
<accession>A0A7V3YGT5</accession>
<dbReference type="Gene3D" id="3.60.20.10">
    <property type="entry name" value="Glutamine Phosphoribosylpyrophosphate, subunit 1, domain 1"/>
    <property type="match status" value="1"/>
</dbReference>
<keyword evidence="3 7" id="KW-0328">Glycosyltransferase</keyword>
<protein>
    <recommendedName>
        <fullName evidence="7">Amidophosphoribosyltransferase</fullName>
        <shortName evidence="7">ATase</shortName>
        <ecNumber evidence="7">2.4.2.14</ecNumber>
    </recommendedName>
    <alternativeName>
        <fullName evidence="7">Glutamine phosphoribosylpyrophosphate amidotransferase</fullName>
        <shortName evidence="7">GPATase</shortName>
    </alternativeName>
</protein>
<evidence type="ECO:0000256" key="7">
    <source>
        <dbReference type="HAMAP-Rule" id="MF_01931"/>
    </source>
</evidence>
<feature type="domain" description="Glutamine amidotransferase type-2" evidence="11">
    <location>
        <begin position="5"/>
        <end position="223"/>
    </location>
</feature>
<comment type="pathway">
    <text evidence="1 7 8">Purine metabolism; IMP biosynthesis via de novo pathway; N(1)-(5-phospho-D-ribosyl)glycinamide from 5-phospho-alpha-D-ribose 1-diphosphate: step 1/2.</text>
</comment>
<dbReference type="CDD" id="cd00715">
    <property type="entry name" value="GPATase_N"/>
    <property type="match status" value="1"/>
</dbReference>